<dbReference type="Pfam" id="PF23377">
    <property type="entry name" value="Beta-prop_IFT122_2nd"/>
    <property type="match status" value="1"/>
</dbReference>
<evidence type="ECO:0000256" key="1">
    <source>
        <dbReference type="ARBA" id="ARBA00004138"/>
    </source>
</evidence>
<dbReference type="InterPro" id="IPR001680">
    <property type="entry name" value="WD40_rpt"/>
</dbReference>
<evidence type="ECO:0000259" key="8">
    <source>
        <dbReference type="Pfam" id="PF23381"/>
    </source>
</evidence>
<evidence type="ECO:0000256" key="3">
    <source>
        <dbReference type="ARBA" id="ARBA00022574"/>
    </source>
</evidence>
<keyword evidence="9" id="KW-0282">Flagellum</keyword>
<dbReference type="GO" id="GO:0030991">
    <property type="term" value="C:intraciliary transport particle A"/>
    <property type="evidence" value="ECO:0007669"/>
    <property type="project" value="TreeGrafter"/>
</dbReference>
<dbReference type="Pfam" id="PF23381">
    <property type="entry name" value="Beta-prop_IFT122_1st"/>
    <property type="match status" value="1"/>
</dbReference>
<dbReference type="GO" id="GO:0035721">
    <property type="term" value="P:intraciliary retrograde transport"/>
    <property type="evidence" value="ECO:0007669"/>
    <property type="project" value="TreeGrafter"/>
</dbReference>
<dbReference type="AlphaFoldDB" id="A0A5B7HA86"/>
<comment type="subcellular location">
    <subcellularLocation>
        <location evidence="1">Cell projection</location>
        <location evidence="1">Cilium</location>
    </subcellularLocation>
</comment>
<feature type="domain" description="IFT122 second beta-propeller" evidence="7">
    <location>
        <begin position="147"/>
        <end position="288"/>
    </location>
</feature>
<protein>
    <recommendedName>
        <fullName evidence="2">Intraflagellar transport protein 122 homolog</fullName>
    </recommendedName>
</protein>
<evidence type="ECO:0000313" key="10">
    <source>
        <dbReference type="Proteomes" id="UP000324222"/>
    </source>
</evidence>
<evidence type="ECO:0000256" key="4">
    <source>
        <dbReference type="ARBA" id="ARBA00022737"/>
    </source>
</evidence>
<dbReference type="InterPro" id="IPR015943">
    <property type="entry name" value="WD40/YVTN_repeat-like_dom_sf"/>
</dbReference>
<evidence type="ECO:0000256" key="6">
    <source>
        <dbReference type="ARBA" id="ARBA00023273"/>
    </source>
</evidence>
<dbReference type="SMART" id="SM00320">
    <property type="entry name" value="WD40"/>
    <property type="match status" value="3"/>
</dbReference>
<dbReference type="GO" id="GO:0061512">
    <property type="term" value="P:protein localization to cilium"/>
    <property type="evidence" value="ECO:0007669"/>
    <property type="project" value="TreeGrafter"/>
</dbReference>
<keyword evidence="6" id="KW-0966">Cell projection</keyword>
<keyword evidence="4" id="KW-0677">Repeat</keyword>
<dbReference type="GO" id="GO:1905515">
    <property type="term" value="P:non-motile cilium assembly"/>
    <property type="evidence" value="ECO:0007669"/>
    <property type="project" value="TreeGrafter"/>
</dbReference>
<dbReference type="PANTHER" id="PTHR12764">
    <property type="entry name" value="WD REPEAT DOMAIN-RELATED"/>
    <property type="match status" value="1"/>
</dbReference>
<proteinExistence type="predicted"/>
<dbReference type="InterPro" id="IPR056152">
    <property type="entry name" value="Beta-prop_IFT122_2nd"/>
</dbReference>
<dbReference type="GO" id="GO:0097730">
    <property type="term" value="C:non-motile cilium"/>
    <property type="evidence" value="ECO:0007669"/>
    <property type="project" value="TreeGrafter"/>
</dbReference>
<dbReference type="EMBL" id="VSRR010023637">
    <property type="protein sequence ID" value="MPC65644.1"/>
    <property type="molecule type" value="Genomic_DNA"/>
</dbReference>
<dbReference type="InterPro" id="IPR039857">
    <property type="entry name" value="Ift122/121"/>
</dbReference>
<dbReference type="InterPro" id="IPR056153">
    <property type="entry name" value="Beta-prop_IFT122_1st"/>
</dbReference>
<dbReference type="OrthoDB" id="10255582at2759"/>
<gene>
    <name evidence="9" type="primary">Ift122</name>
    <name evidence="9" type="ORF">E2C01_059782</name>
</gene>
<comment type="caution">
    <text evidence="9">The sequence shown here is derived from an EMBL/GenBank/DDBJ whole genome shotgun (WGS) entry which is preliminary data.</text>
</comment>
<evidence type="ECO:0000313" key="9">
    <source>
        <dbReference type="EMBL" id="MPC65644.1"/>
    </source>
</evidence>
<dbReference type="Proteomes" id="UP000324222">
    <property type="component" value="Unassembled WGS sequence"/>
</dbReference>
<organism evidence="9 10">
    <name type="scientific">Portunus trituberculatus</name>
    <name type="common">Swimming crab</name>
    <name type="synonym">Neptunus trituberculatus</name>
    <dbReference type="NCBI Taxonomy" id="210409"/>
    <lineage>
        <taxon>Eukaryota</taxon>
        <taxon>Metazoa</taxon>
        <taxon>Ecdysozoa</taxon>
        <taxon>Arthropoda</taxon>
        <taxon>Crustacea</taxon>
        <taxon>Multicrustacea</taxon>
        <taxon>Malacostraca</taxon>
        <taxon>Eumalacostraca</taxon>
        <taxon>Eucarida</taxon>
        <taxon>Decapoda</taxon>
        <taxon>Pleocyemata</taxon>
        <taxon>Brachyura</taxon>
        <taxon>Eubrachyura</taxon>
        <taxon>Portunoidea</taxon>
        <taxon>Portunidae</taxon>
        <taxon>Portuninae</taxon>
        <taxon>Portunus</taxon>
    </lineage>
</organism>
<keyword evidence="3" id="KW-0853">WD repeat</keyword>
<dbReference type="PANTHER" id="PTHR12764:SF4">
    <property type="entry name" value="INTRAFLAGELLAR TRANSPORT PROTEIN 122 HOMOLOG"/>
    <property type="match status" value="1"/>
</dbReference>
<dbReference type="Gene3D" id="2.130.10.10">
    <property type="entry name" value="YVTN repeat-like/Quinoprotein amine dehydrogenase"/>
    <property type="match status" value="1"/>
</dbReference>
<evidence type="ECO:0000256" key="2">
    <source>
        <dbReference type="ARBA" id="ARBA00019442"/>
    </source>
</evidence>
<dbReference type="SUPFAM" id="SSF117289">
    <property type="entry name" value="Nucleoporin domain"/>
    <property type="match status" value="1"/>
</dbReference>
<name>A0A5B7HA86_PORTR</name>
<accession>A0A5B7HA86</accession>
<reference evidence="9 10" key="1">
    <citation type="submission" date="2019-05" db="EMBL/GenBank/DDBJ databases">
        <title>Another draft genome of Portunus trituberculatus and its Hox gene families provides insights of decapod evolution.</title>
        <authorList>
            <person name="Jeong J.-H."/>
            <person name="Song I."/>
            <person name="Kim S."/>
            <person name="Choi T."/>
            <person name="Kim D."/>
            <person name="Ryu S."/>
            <person name="Kim W."/>
        </authorList>
    </citation>
    <scope>NUCLEOTIDE SEQUENCE [LARGE SCALE GENOMIC DNA]</scope>
    <source>
        <tissue evidence="9">Muscle</tissue>
    </source>
</reference>
<feature type="domain" description="IFT122 first beta-propeller" evidence="8">
    <location>
        <begin position="40"/>
        <end position="142"/>
    </location>
</feature>
<keyword evidence="10" id="KW-1185">Reference proteome</keyword>
<evidence type="ECO:0000256" key="5">
    <source>
        <dbReference type="ARBA" id="ARBA00023069"/>
    </source>
</evidence>
<evidence type="ECO:0000259" key="7">
    <source>
        <dbReference type="Pfam" id="PF23377"/>
    </source>
</evidence>
<keyword evidence="5" id="KW-0969">Cilium</keyword>
<sequence length="288" mass="32959">MIIDSKQFSFQVGEEKMRIERPGGINSPIWSLAWNPSKDEPVDVLCVADWGQNLSFYTLSGKQVGKERVLGFDPCCVSYFSKGEYILVGGSNKACLLYTREGVKLGTIGEQSSWVWCCAARPDSNFVAIGCQDGTIAYYQLIFSTVHGLYKERYAFRENMTDVIIQHLITEQKVRIKCRDLVKKIAIYKHRLAVQLPERIIIYELYSQDASDMHYRVREKINQRLECNLLVVCTNHIVLCQEKRLQCLNFVGNKEREWQMDSLIRYIKVVGGPASREGLLLGLKNGQV</sequence>